<dbReference type="InterPro" id="IPR047196">
    <property type="entry name" value="YidC_ALB_C"/>
</dbReference>
<dbReference type="EMBL" id="JAGEOJ010000023">
    <property type="protein sequence ID" value="MBO2453941.1"/>
    <property type="molecule type" value="Genomic_DNA"/>
</dbReference>
<evidence type="ECO:0000256" key="16">
    <source>
        <dbReference type="RuleBase" id="RU003945"/>
    </source>
</evidence>
<keyword evidence="8 17" id="KW-1133">Transmembrane helix</keyword>
<evidence type="ECO:0000256" key="1">
    <source>
        <dbReference type="ARBA" id="ARBA00004651"/>
    </source>
</evidence>
<dbReference type="GO" id="GO:0005886">
    <property type="term" value="C:plasma membrane"/>
    <property type="evidence" value="ECO:0007669"/>
    <property type="project" value="UniProtKB-SubCell"/>
</dbReference>
<dbReference type="InterPro" id="IPR001708">
    <property type="entry name" value="YidC/ALB3/OXA1/COX18"/>
</dbReference>
<accession>A0A939PJL7</accession>
<comment type="similarity">
    <text evidence="2">Belongs to the OXA1/ALB3/YidC family. Type 1 subfamily.</text>
</comment>
<dbReference type="PANTHER" id="PTHR12428">
    <property type="entry name" value="OXA1"/>
    <property type="match status" value="1"/>
</dbReference>
<gene>
    <name evidence="19" type="ORF">J4573_43110</name>
</gene>
<dbReference type="Pfam" id="PF02096">
    <property type="entry name" value="60KD_IMP"/>
    <property type="match status" value="1"/>
</dbReference>
<comment type="subcellular location">
    <subcellularLocation>
        <location evidence="1">Cell membrane</location>
        <topology evidence="1">Multi-pass membrane protein</topology>
    </subcellularLocation>
    <subcellularLocation>
        <location evidence="16">Membrane</location>
        <topology evidence="16">Multi-pass membrane protein</topology>
    </subcellularLocation>
</comment>
<evidence type="ECO:0000256" key="9">
    <source>
        <dbReference type="ARBA" id="ARBA00023136"/>
    </source>
</evidence>
<feature type="transmembrane region" description="Helical" evidence="17">
    <location>
        <begin position="150"/>
        <end position="171"/>
    </location>
</feature>
<dbReference type="CDD" id="cd20070">
    <property type="entry name" value="5TM_YidC_Alb3"/>
    <property type="match status" value="1"/>
</dbReference>
<keyword evidence="7" id="KW-0653">Protein transport</keyword>
<keyword evidence="9 17" id="KW-0472">Membrane</keyword>
<evidence type="ECO:0000256" key="4">
    <source>
        <dbReference type="ARBA" id="ARBA00022448"/>
    </source>
</evidence>
<evidence type="ECO:0000256" key="10">
    <source>
        <dbReference type="ARBA" id="ARBA00023186"/>
    </source>
</evidence>
<evidence type="ECO:0000256" key="11">
    <source>
        <dbReference type="ARBA" id="ARBA00025034"/>
    </source>
</evidence>
<dbReference type="GO" id="GO:0032977">
    <property type="term" value="F:membrane insertase activity"/>
    <property type="evidence" value="ECO:0007669"/>
    <property type="project" value="InterPro"/>
</dbReference>
<keyword evidence="6 16" id="KW-0812">Transmembrane</keyword>
<dbReference type="Proteomes" id="UP000669179">
    <property type="component" value="Unassembled WGS sequence"/>
</dbReference>
<evidence type="ECO:0000256" key="12">
    <source>
        <dbReference type="ARBA" id="ARBA00026028"/>
    </source>
</evidence>
<evidence type="ECO:0000256" key="14">
    <source>
        <dbReference type="ARBA" id="ARBA00033245"/>
    </source>
</evidence>
<evidence type="ECO:0000256" key="7">
    <source>
        <dbReference type="ARBA" id="ARBA00022927"/>
    </source>
</evidence>
<evidence type="ECO:0000256" key="6">
    <source>
        <dbReference type="ARBA" id="ARBA00022692"/>
    </source>
</evidence>
<proteinExistence type="inferred from homology"/>
<keyword evidence="5" id="KW-1003">Cell membrane</keyword>
<evidence type="ECO:0000256" key="17">
    <source>
        <dbReference type="SAM" id="Phobius"/>
    </source>
</evidence>
<feature type="domain" description="Membrane insertase YidC/Oxa/ALB C-terminal" evidence="18">
    <location>
        <begin position="33"/>
        <end position="222"/>
    </location>
</feature>
<dbReference type="AlphaFoldDB" id="A0A939PJL7"/>
<comment type="function">
    <text evidence="11">Required for the insertion and/or proper folding and/or complex formation of integral membrane proteins into the membrane. Involved in integration of membrane proteins that insert both dependently and independently of the Sec translocase complex, as well as at least some lipoproteins. Aids folding of multispanning membrane proteins.</text>
</comment>
<feature type="transmembrane region" description="Helical" evidence="17">
    <location>
        <begin position="29"/>
        <end position="51"/>
    </location>
</feature>
<evidence type="ECO:0000256" key="8">
    <source>
        <dbReference type="ARBA" id="ARBA00022989"/>
    </source>
</evidence>
<dbReference type="InterPro" id="IPR028055">
    <property type="entry name" value="YidC/Oxa/ALB_C"/>
</dbReference>
<protein>
    <recommendedName>
        <fullName evidence="3">Membrane protein insertase YidC</fullName>
    </recommendedName>
    <alternativeName>
        <fullName evidence="15">Foldase YidC</fullName>
    </alternativeName>
    <alternativeName>
        <fullName evidence="14">Membrane integrase YidC</fullName>
    </alternativeName>
    <alternativeName>
        <fullName evidence="13">Membrane protein YidC</fullName>
    </alternativeName>
</protein>
<evidence type="ECO:0000313" key="19">
    <source>
        <dbReference type="EMBL" id="MBO2453941.1"/>
    </source>
</evidence>
<organism evidence="19 20">
    <name type="scientific">Actinomadura barringtoniae</name>
    <dbReference type="NCBI Taxonomy" id="1427535"/>
    <lineage>
        <taxon>Bacteria</taxon>
        <taxon>Bacillati</taxon>
        <taxon>Actinomycetota</taxon>
        <taxon>Actinomycetes</taxon>
        <taxon>Streptosporangiales</taxon>
        <taxon>Thermomonosporaceae</taxon>
        <taxon>Actinomadura</taxon>
    </lineage>
</organism>
<evidence type="ECO:0000313" key="20">
    <source>
        <dbReference type="Proteomes" id="UP000669179"/>
    </source>
</evidence>
<dbReference type="GO" id="GO:0015031">
    <property type="term" value="P:protein transport"/>
    <property type="evidence" value="ECO:0007669"/>
    <property type="project" value="UniProtKB-KW"/>
</dbReference>
<evidence type="ECO:0000256" key="3">
    <source>
        <dbReference type="ARBA" id="ARBA00015325"/>
    </source>
</evidence>
<comment type="caution">
    <text evidence="19">The sequence shown here is derived from an EMBL/GenBank/DDBJ whole genome shotgun (WGS) entry which is preliminary data.</text>
</comment>
<evidence type="ECO:0000256" key="5">
    <source>
        <dbReference type="ARBA" id="ARBA00022475"/>
    </source>
</evidence>
<dbReference type="RefSeq" id="WP_208261989.1">
    <property type="nucleotide sequence ID" value="NZ_JAGEOJ010000023.1"/>
</dbReference>
<sequence length="229" mass="24724">MSVFSTPIAIAYHLVTGLADVLHPFAGGLATVAAIVVFTAIVRLCLVPFAVSQARGERSRAKLLPQMQAIQKKHAKNPQRLQREMAALYEKEGTPLAGCLPTLLQMPFFFVMYRLFMSATIAGHQNALLAHTLLAAPLGQNWISTLGMGFFSPASAVFLGLFALLALVAYVSSRRIKAEGPIGNITKLLPFTTLVMAAFVPLAAAVYLLTTTTWTAIERGVLQRRIVTA</sequence>
<evidence type="ECO:0000256" key="2">
    <source>
        <dbReference type="ARBA" id="ARBA00010527"/>
    </source>
</evidence>
<feature type="transmembrane region" description="Helical" evidence="17">
    <location>
        <begin position="191"/>
        <end position="210"/>
    </location>
</feature>
<reference evidence="19" key="1">
    <citation type="submission" date="2021-03" db="EMBL/GenBank/DDBJ databases">
        <authorList>
            <person name="Kanchanasin P."/>
            <person name="Saeng-In P."/>
            <person name="Phongsopitanun W."/>
            <person name="Yuki M."/>
            <person name="Kudo T."/>
            <person name="Ohkuma M."/>
            <person name="Tanasupawat S."/>
        </authorList>
    </citation>
    <scope>NUCLEOTIDE SEQUENCE</scope>
    <source>
        <strain evidence="19">GKU 128</strain>
    </source>
</reference>
<name>A0A939PJL7_9ACTN</name>
<evidence type="ECO:0000259" key="18">
    <source>
        <dbReference type="Pfam" id="PF02096"/>
    </source>
</evidence>
<keyword evidence="20" id="KW-1185">Reference proteome</keyword>
<evidence type="ECO:0000256" key="13">
    <source>
        <dbReference type="ARBA" id="ARBA00031538"/>
    </source>
</evidence>
<comment type="subunit">
    <text evidence="12">Interacts with the Sec translocase complex via SecD. Specifically interacts with transmembrane segments of nascent integral membrane proteins during membrane integration.</text>
</comment>
<dbReference type="NCBIfam" id="TIGR03592">
    <property type="entry name" value="yidC_oxa1_cterm"/>
    <property type="match status" value="1"/>
</dbReference>
<keyword evidence="10" id="KW-0143">Chaperone</keyword>
<evidence type="ECO:0000256" key="15">
    <source>
        <dbReference type="ARBA" id="ARBA00033342"/>
    </source>
</evidence>
<keyword evidence="4" id="KW-0813">Transport</keyword>
<dbReference type="GO" id="GO:0051205">
    <property type="term" value="P:protein insertion into membrane"/>
    <property type="evidence" value="ECO:0007669"/>
    <property type="project" value="TreeGrafter"/>
</dbReference>
<dbReference type="PANTHER" id="PTHR12428:SF65">
    <property type="entry name" value="CYTOCHROME C OXIDASE ASSEMBLY PROTEIN COX18, MITOCHONDRIAL"/>
    <property type="match status" value="1"/>
</dbReference>